<accession>A0A316V3X2</accession>
<proteinExistence type="predicted"/>
<feature type="domain" description="RNase III" evidence="2">
    <location>
        <begin position="118"/>
        <end position="248"/>
    </location>
</feature>
<dbReference type="RefSeq" id="XP_025352532.1">
    <property type="nucleotide sequence ID" value="XM_025499602.1"/>
</dbReference>
<dbReference type="Proteomes" id="UP000245771">
    <property type="component" value="Unassembled WGS sequence"/>
</dbReference>
<reference evidence="3 4" key="1">
    <citation type="journal article" date="2018" name="Mol. Biol. Evol.">
        <title>Broad Genomic Sampling Reveals a Smut Pathogenic Ancestry of the Fungal Clade Ustilaginomycotina.</title>
        <authorList>
            <person name="Kijpornyongpan T."/>
            <person name="Mondo S.J."/>
            <person name="Barry K."/>
            <person name="Sandor L."/>
            <person name="Lee J."/>
            <person name="Lipzen A."/>
            <person name="Pangilinan J."/>
            <person name="LaButti K."/>
            <person name="Hainaut M."/>
            <person name="Henrissat B."/>
            <person name="Grigoriev I.V."/>
            <person name="Spatafora J.W."/>
            <person name="Aime M.C."/>
        </authorList>
    </citation>
    <scope>NUCLEOTIDE SEQUENCE [LARGE SCALE GENOMIC DNA]</scope>
    <source>
        <strain evidence="3 4">MCA 3882</strain>
    </source>
</reference>
<dbReference type="AlphaFoldDB" id="A0A316V3X2"/>
<sequence>MIVTGRSAAKQALKNGLATAGRIHGTSQNVASSSIASSSRSTQVVLAHSFHTSPSQSSPSASSPRDIARSSNRRATYGSESSTVPRFNVRMTPAAAKDTQSVQRWLSEAFPTLTLPDDVALQMITHESWDQGVLAGHNRRLAFLGRRAMKFYLNLFLAQHPGNEHLLKTEKVDTLLQTSIIGDYVGRALKLGEVMRWTPAVNDGQKGAKETGLFKIRGVTVEALVGAIYHQHGAQAAKSFFASRVLPELRTLSEEDRERLKDVIAAEGAQGEAYLQAKAVPTESVAADSELTSDAHSTTTSATPTRPARRRSVSGSGTAFALDEETSTSARAEAHRTV</sequence>
<dbReference type="InterPro" id="IPR000999">
    <property type="entry name" value="RNase_III_dom"/>
</dbReference>
<dbReference type="InterPro" id="IPR040030">
    <property type="entry name" value="Ribosomal_mL57"/>
</dbReference>
<keyword evidence="4" id="KW-1185">Reference proteome</keyword>
<gene>
    <name evidence="3" type="ORF">FA14DRAFT_162427</name>
</gene>
<dbReference type="GeneID" id="37021383"/>
<evidence type="ECO:0000256" key="1">
    <source>
        <dbReference type="SAM" id="MobiDB-lite"/>
    </source>
</evidence>
<evidence type="ECO:0000313" key="3">
    <source>
        <dbReference type="EMBL" id="PWN32230.1"/>
    </source>
</evidence>
<protein>
    <recommendedName>
        <fullName evidence="2">RNase III domain-containing protein</fullName>
    </recommendedName>
</protein>
<name>A0A316V3X2_9BASI</name>
<dbReference type="PANTHER" id="PTHR28160">
    <property type="entry name" value="54S RIBOSOMAL PROTEIN L15, MITOCHONDRIAL"/>
    <property type="match status" value="1"/>
</dbReference>
<dbReference type="InterPro" id="IPR036389">
    <property type="entry name" value="RNase_III_sf"/>
</dbReference>
<organism evidence="3 4">
    <name type="scientific">Meira miltonrushii</name>
    <dbReference type="NCBI Taxonomy" id="1280837"/>
    <lineage>
        <taxon>Eukaryota</taxon>
        <taxon>Fungi</taxon>
        <taxon>Dikarya</taxon>
        <taxon>Basidiomycota</taxon>
        <taxon>Ustilaginomycotina</taxon>
        <taxon>Exobasidiomycetes</taxon>
        <taxon>Exobasidiales</taxon>
        <taxon>Brachybasidiaceae</taxon>
        <taxon>Meira</taxon>
    </lineage>
</organism>
<evidence type="ECO:0000259" key="2">
    <source>
        <dbReference type="Pfam" id="PF14622"/>
    </source>
</evidence>
<evidence type="ECO:0000313" key="4">
    <source>
        <dbReference type="Proteomes" id="UP000245771"/>
    </source>
</evidence>
<dbReference type="Pfam" id="PF14622">
    <property type="entry name" value="Ribonucleas_3_3"/>
    <property type="match status" value="1"/>
</dbReference>
<dbReference type="PANTHER" id="PTHR28160:SF1">
    <property type="entry name" value="LARGE RIBOSOMAL SUBUNIT PROTEIN ML57"/>
    <property type="match status" value="1"/>
</dbReference>
<dbReference type="SUPFAM" id="SSF69065">
    <property type="entry name" value="RNase III domain-like"/>
    <property type="match status" value="1"/>
</dbReference>
<dbReference type="GO" id="GO:0005762">
    <property type="term" value="C:mitochondrial large ribosomal subunit"/>
    <property type="evidence" value="ECO:0007669"/>
    <property type="project" value="InterPro"/>
</dbReference>
<feature type="compositionally biased region" description="Low complexity" evidence="1">
    <location>
        <begin position="297"/>
        <end position="306"/>
    </location>
</feature>
<dbReference type="CDD" id="cd00593">
    <property type="entry name" value="RIBOc"/>
    <property type="match status" value="1"/>
</dbReference>
<dbReference type="OrthoDB" id="2281895at2759"/>
<dbReference type="GO" id="GO:0003735">
    <property type="term" value="F:structural constituent of ribosome"/>
    <property type="evidence" value="ECO:0007669"/>
    <property type="project" value="InterPro"/>
</dbReference>
<feature type="region of interest" description="Disordered" evidence="1">
    <location>
        <begin position="285"/>
        <end position="338"/>
    </location>
</feature>
<dbReference type="EMBL" id="KZ819606">
    <property type="protein sequence ID" value="PWN32230.1"/>
    <property type="molecule type" value="Genomic_DNA"/>
</dbReference>
<dbReference type="Gene3D" id="1.10.1520.10">
    <property type="entry name" value="Ribonuclease III domain"/>
    <property type="match status" value="1"/>
</dbReference>
<dbReference type="GO" id="GO:0032543">
    <property type="term" value="P:mitochondrial translation"/>
    <property type="evidence" value="ECO:0007669"/>
    <property type="project" value="InterPro"/>
</dbReference>
<dbReference type="STRING" id="1280837.A0A316V3X2"/>
<dbReference type="GO" id="GO:0004525">
    <property type="term" value="F:ribonuclease III activity"/>
    <property type="evidence" value="ECO:0007669"/>
    <property type="project" value="InterPro"/>
</dbReference>
<dbReference type="InParanoid" id="A0A316V3X2"/>
<feature type="region of interest" description="Disordered" evidence="1">
    <location>
        <begin position="48"/>
        <end position="84"/>
    </location>
</feature>
<feature type="compositionally biased region" description="Low complexity" evidence="1">
    <location>
        <begin position="53"/>
        <end position="65"/>
    </location>
</feature>
<dbReference type="GO" id="GO:0006396">
    <property type="term" value="P:RNA processing"/>
    <property type="evidence" value="ECO:0007669"/>
    <property type="project" value="InterPro"/>
</dbReference>